<protein>
    <recommendedName>
        <fullName evidence="2">dTDP-4-dehydrorhamnose reductase</fullName>
        <ecNumber evidence="2">1.1.1.133</ecNumber>
    </recommendedName>
</protein>
<dbReference type="EC" id="1.1.1.133" evidence="2"/>
<evidence type="ECO:0000256" key="2">
    <source>
        <dbReference type="RuleBase" id="RU364082"/>
    </source>
</evidence>
<dbReference type="InterPro" id="IPR029903">
    <property type="entry name" value="RmlD-like-bd"/>
</dbReference>
<comment type="function">
    <text evidence="2">Catalyzes the reduction of dTDP-6-deoxy-L-lyxo-4-hexulose to yield dTDP-L-rhamnose.</text>
</comment>
<gene>
    <name evidence="4" type="ORF">KQI89_00535</name>
</gene>
<proteinExistence type="inferred from homology"/>
<name>A0ABS6EXW9_9CLOT</name>
<dbReference type="RefSeq" id="WP_216455488.1">
    <property type="nucleotide sequence ID" value="NZ_JAHLQL010000001.1"/>
</dbReference>
<evidence type="ECO:0000259" key="3">
    <source>
        <dbReference type="Pfam" id="PF04321"/>
    </source>
</evidence>
<feature type="domain" description="RmlD-like substrate binding" evidence="3">
    <location>
        <begin position="3"/>
        <end position="284"/>
    </location>
</feature>
<accession>A0ABS6EXW9</accession>
<keyword evidence="2" id="KW-0521">NADP</keyword>
<comment type="caution">
    <text evidence="4">The sequence shown here is derived from an EMBL/GenBank/DDBJ whole genome shotgun (WGS) entry which is preliminary data.</text>
</comment>
<dbReference type="Pfam" id="PF04321">
    <property type="entry name" value="RmlD_sub_bind"/>
    <property type="match status" value="1"/>
</dbReference>
<dbReference type="Proteomes" id="UP000736583">
    <property type="component" value="Unassembled WGS sequence"/>
</dbReference>
<dbReference type="PANTHER" id="PTHR10491:SF4">
    <property type="entry name" value="METHIONINE ADENOSYLTRANSFERASE 2 SUBUNIT BETA"/>
    <property type="match status" value="1"/>
</dbReference>
<evidence type="ECO:0000313" key="5">
    <source>
        <dbReference type="Proteomes" id="UP000736583"/>
    </source>
</evidence>
<organism evidence="4 5">
    <name type="scientific">Clostridium simiarum</name>
    <dbReference type="NCBI Taxonomy" id="2841506"/>
    <lineage>
        <taxon>Bacteria</taxon>
        <taxon>Bacillati</taxon>
        <taxon>Bacillota</taxon>
        <taxon>Clostridia</taxon>
        <taxon>Eubacteriales</taxon>
        <taxon>Clostridiaceae</taxon>
        <taxon>Clostridium</taxon>
    </lineage>
</organism>
<evidence type="ECO:0000313" key="4">
    <source>
        <dbReference type="EMBL" id="MBU5590243.1"/>
    </source>
</evidence>
<comment type="pathway">
    <text evidence="2">Carbohydrate biosynthesis; dTDP-L-rhamnose biosynthesis.</text>
</comment>
<dbReference type="EMBL" id="JAHLQL010000001">
    <property type="protein sequence ID" value="MBU5590243.1"/>
    <property type="molecule type" value="Genomic_DNA"/>
</dbReference>
<dbReference type="InterPro" id="IPR005913">
    <property type="entry name" value="dTDP_dehydrorham_reduct"/>
</dbReference>
<evidence type="ECO:0000256" key="1">
    <source>
        <dbReference type="ARBA" id="ARBA00010944"/>
    </source>
</evidence>
<dbReference type="PANTHER" id="PTHR10491">
    <property type="entry name" value="DTDP-4-DEHYDRORHAMNOSE REDUCTASE"/>
    <property type="match status" value="1"/>
</dbReference>
<comment type="similarity">
    <text evidence="1 2">Belongs to the dTDP-4-dehydrorhamnose reductase family.</text>
</comment>
<keyword evidence="2" id="KW-0560">Oxidoreductase</keyword>
<reference evidence="4 5" key="1">
    <citation type="submission" date="2021-06" db="EMBL/GenBank/DDBJ databases">
        <authorList>
            <person name="Sun Q."/>
            <person name="Li D."/>
        </authorList>
    </citation>
    <scope>NUCLEOTIDE SEQUENCE [LARGE SCALE GENOMIC DNA]</scope>
    <source>
        <strain evidence="4 5">MSJ-4</strain>
    </source>
</reference>
<sequence>MEKLLITGANGFFASRFINYYKDKYEIIPLTSKDLNITEEKKVIETIGFYKPQYVLNTAAIAATNTCEEQPEFSRKINVDGSVNVAKACNLIGAKMIYFSSEQVYNGNIEKGPYSEEIIPLPNTNYGRQKLQGEALVKEVLEEVWILRFTWLFGFPERMGKSSSNLLSNLLKAILKGEKIRVPHNEYRGMTYIYDILDNLPKVFKSPYDTYNFGSENNLSTYDVARIMLKAMGSEKREKDILIKDEERYKDNPRDIRICNNKIRQFGIEFVDTSEAVENCIKDFSL</sequence>
<keyword evidence="5" id="KW-1185">Reference proteome</keyword>